<dbReference type="PROSITE" id="PS51257">
    <property type="entry name" value="PROKAR_LIPOPROTEIN"/>
    <property type="match status" value="1"/>
</dbReference>
<gene>
    <name evidence="6" type="ORF">Aph01nite_54210</name>
</gene>
<dbReference type="PANTHER" id="PTHR43248">
    <property type="entry name" value="2-SUCCINYL-6-HYDROXY-2,4-CYCLOHEXADIENE-1-CARBOXYLATE SYNTHASE"/>
    <property type="match status" value="1"/>
</dbReference>
<evidence type="ECO:0000256" key="2">
    <source>
        <dbReference type="ARBA" id="ARBA00022729"/>
    </source>
</evidence>
<dbReference type="InterPro" id="IPR051601">
    <property type="entry name" value="Serine_prot/Carboxylest_S33"/>
</dbReference>
<proteinExistence type="inferred from homology"/>
<keyword evidence="2 4" id="KW-0732">Signal</keyword>
<dbReference type="PANTHER" id="PTHR43248:SF29">
    <property type="entry name" value="TRIPEPTIDYL AMINOPEPTIDASE"/>
    <property type="match status" value="1"/>
</dbReference>
<accession>A0A919QFU0</accession>
<dbReference type="InterPro" id="IPR029058">
    <property type="entry name" value="AB_hydrolase_fold"/>
</dbReference>
<evidence type="ECO:0000259" key="5">
    <source>
        <dbReference type="Pfam" id="PF08386"/>
    </source>
</evidence>
<dbReference type="EMBL" id="BOOA01000050">
    <property type="protein sequence ID" value="GIH27111.1"/>
    <property type="molecule type" value="Genomic_DNA"/>
</dbReference>
<name>A0A919QFU0_9ACTN</name>
<dbReference type="SUPFAM" id="SSF53474">
    <property type="entry name" value="alpha/beta-Hydrolases"/>
    <property type="match status" value="1"/>
</dbReference>
<comment type="caution">
    <text evidence="6">The sequence shown here is derived from an EMBL/GenBank/DDBJ whole genome shotgun (WGS) entry which is preliminary data.</text>
</comment>
<keyword evidence="7" id="KW-1185">Reference proteome</keyword>
<feature type="domain" description="Peptidase S33 tripeptidyl aminopeptidase-like C-terminal" evidence="5">
    <location>
        <begin position="395"/>
        <end position="496"/>
    </location>
</feature>
<dbReference type="Proteomes" id="UP000640052">
    <property type="component" value="Unassembled WGS sequence"/>
</dbReference>
<protein>
    <submittedName>
        <fullName evidence="6">Proteinase</fullName>
    </submittedName>
</protein>
<keyword evidence="3" id="KW-0378">Hydrolase</keyword>
<reference evidence="6" key="1">
    <citation type="submission" date="2021-01" db="EMBL/GenBank/DDBJ databases">
        <title>Whole genome shotgun sequence of Acrocarpospora phusangensis NBRC 108782.</title>
        <authorList>
            <person name="Komaki H."/>
            <person name="Tamura T."/>
        </authorList>
    </citation>
    <scope>NUCLEOTIDE SEQUENCE</scope>
    <source>
        <strain evidence="6">NBRC 108782</strain>
    </source>
</reference>
<evidence type="ECO:0000256" key="4">
    <source>
        <dbReference type="SAM" id="SignalP"/>
    </source>
</evidence>
<dbReference type="Pfam" id="PF08386">
    <property type="entry name" value="Abhydrolase_4"/>
    <property type="match status" value="1"/>
</dbReference>
<organism evidence="6 7">
    <name type="scientific">Acrocarpospora phusangensis</name>
    <dbReference type="NCBI Taxonomy" id="1070424"/>
    <lineage>
        <taxon>Bacteria</taxon>
        <taxon>Bacillati</taxon>
        <taxon>Actinomycetota</taxon>
        <taxon>Actinomycetes</taxon>
        <taxon>Streptosporangiales</taxon>
        <taxon>Streptosporangiaceae</taxon>
        <taxon>Acrocarpospora</taxon>
    </lineage>
</organism>
<evidence type="ECO:0000256" key="1">
    <source>
        <dbReference type="ARBA" id="ARBA00010088"/>
    </source>
</evidence>
<dbReference type="GO" id="GO:0016787">
    <property type="term" value="F:hydrolase activity"/>
    <property type="evidence" value="ECO:0007669"/>
    <property type="project" value="UniProtKB-KW"/>
</dbReference>
<feature type="signal peptide" evidence="4">
    <location>
        <begin position="1"/>
        <end position="23"/>
    </location>
</feature>
<evidence type="ECO:0000313" key="7">
    <source>
        <dbReference type="Proteomes" id="UP000640052"/>
    </source>
</evidence>
<evidence type="ECO:0000313" key="6">
    <source>
        <dbReference type="EMBL" id="GIH27111.1"/>
    </source>
</evidence>
<dbReference type="Gene3D" id="3.40.50.1820">
    <property type="entry name" value="alpha/beta hydrolase"/>
    <property type="match status" value="1"/>
</dbReference>
<dbReference type="AlphaFoldDB" id="A0A919QFU0"/>
<dbReference type="InterPro" id="IPR013595">
    <property type="entry name" value="Pept_S33_TAP-like_C"/>
</dbReference>
<evidence type="ECO:0000256" key="3">
    <source>
        <dbReference type="ARBA" id="ARBA00022801"/>
    </source>
</evidence>
<comment type="similarity">
    <text evidence="1">Belongs to the peptidase S33 family.</text>
</comment>
<sequence>MKRPLVVMALVALVGAGCTGAEEAPLASTAPDSGLAAFYGQKPDWRDCGDDFECARVQVPLDYDAPDGERIEISVIRLAASGERIGSLLLNPGGPGGSGIEYTRAARSQVSADVRERFDIVGFDPRGVGESTPVTCMSGPDLDAYLGLDMSPDSAAETTQMEEGSRAFATKCQEKSAKLLPHVGTADAARDMDVLRAIVGDEGLTYLGKSYGTYLGATYADLFPTKVRALVLDGAVDPAVSALKMNELQSKGFEVALTAFIEDCLEAPNCPFRSTTVEGALDEITALLRQADKQPLRNTLGDGREINDTWLAFGIATPLYDRKSWNVLREALKTAFQGDGTYLLRFADILLGRRADGTYTNQTEANKAVNCVDHVYPLDTPAYDKAATAAGKLAPRFGQFVMWDSLPCAYWPAKGPDPDRRLTAPGAPPIVVVGTLRDPATPYEWAEGLAEQLTSGVLLTYDGDGHTAYMSGSSCIDSAVDDYLINLKPPAAGTRC</sequence>
<feature type="chain" id="PRO_5039058993" evidence="4">
    <location>
        <begin position="24"/>
        <end position="496"/>
    </location>
</feature>